<evidence type="ECO:0000313" key="1">
    <source>
        <dbReference type="EMBL" id="PTL59299.1"/>
    </source>
</evidence>
<comment type="caution">
    <text evidence="1">The sequence shown here is derived from an EMBL/GenBank/DDBJ whole genome shotgun (WGS) entry which is preliminary data.</text>
</comment>
<gene>
    <name evidence="1" type="ORF">C7Y72_06355</name>
</gene>
<name>A0A2T4UJ96_9ACTN</name>
<evidence type="ECO:0000313" key="2">
    <source>
        <dbReference type="Proteomes" id="UP000240739"/>
    </source>
</evidence>
<protein>
    <submittedName>
        <fullName evidence="1">Uncharacterized protein</fullName>
    </submittedName>
</protein>
<accession>A0A2T4UJ96</accession>
<reference evidence="1 2" key="1">
    <citation type="submission" date="2018-03" db="EMBL/GenBank/DDBJ databases">
        <title>Aquarubrobacter algicola gen. nov., sp. nov., a novel actinobacterium isolated from shallow eutrophic lake during the end of cyanobacterial harmful algal blooms.</title>
        <authorList>
            <person name="Chun S.J."/>
        </authorList>
    </citation>
    <scope>NUCLEOTIDE SEQUENCE [LARGE SCALE GENOMIC DNA]</scope>
    <source>
        <strain evidence="1 2">Seoho-28</strain>
    </source>
</reference>
<organism evidence="1 2">
    <name type="scientific">Paraconexibacter algicola</name>
    <dbReference type="NCBI Taxonomy" id="2133960"/>
    <lineage>
        <taxon>Bacteria</taxon>
        <taxon>Bacillati</taxon>
        <taxon>Actinomycetota</taxon>
        <taxon>Thermoleophilia</taxon>
        <taxon>Solirubrobacterales</taxon>
        <taxon>Paraconexibacteraceae</taxon>
        <taxon>Paraconexibacter</taxon>
    </lineage>
</organism>
<sequence length="144" mass="15873">MPAEAGGKRPQPRNQLCLTARDTIATAVGCFSLRDIRRGRAEMSIIPGPRKTPAQLARLEATRQALQRRHPEWTLPRFRQRTARRSGLAPDGVAVVRLGSGLTAPTAKVHDNFFEFVGREARRRARLHLLDAPGNVVALGPAVR</sequence>
<dbReference type="EMBL" id="PYYB01000001">
    <property type="protein sequence ID" value="PTL59299.1"/>
    <property type="molecule type" value="Genomic_DNA"/>
</dbReference>
<dbReference type="AlphaFoldDB" id="A0A2T4UJ96"/>
<proteinExistence type="predicted"/>
<keyword evidence="2" id="KW-1185">Reference proteome</keyword>
<dbReference type="RefSeq" id="WP_107567797.1">
    <property type="nucleotide sequence ID" value="NZ_PYYB01000001.1"/>
</dbReference>
<dbReference type="Proteomes" id="UP000240739">
    <property type="component" value="Unassembled WGS sequence"/>
</dbReference>